<dbReference type="PANTHER" id="PTHR23502">
    <property type="entry name" value="MAJOR FACILITATOR SUPERFAMILY"/>
    <property type="match status" value="1"/>
</dbReference>
<dbReference type="GO" id="GO:0005886">
    <property type="term" value="C:plasma membrane"/>
    <property type="evidence" value="ECO:0007669"/>
    <property type="project" value="TreeGrafter"/>
</dbReference>
<dbReference type="EMBL" id="LT552062">
    <property type="protein sequence ID" value="SAL98310.1"/>
    <property type="molecule type" value="Genomic_DNA"/>
</dbReference>
<dbReference type="InterPro" id="IPR036259">
    <property type="entry name" value="MFS_trans_sf"/>
</dbReference>
<dbReference type="Gene3D" id="1.20.1250.20">
    <property type="entry name" value="MFS general substrate transporter like domains"/>
    <property type="match status" value="1"/>
</dbReference>
<feature type="transmembrane region" description="Helical" evidence="6">
    <location>
        <begin position="303"/>
        <end position="324"/>
    </location>
</feature>
<feature type="transmembrane region" description="Helical" evidence="6">
    <location>
        <begin position="123"/>
        <end position="145"/>
    </location>
</feature>
<feature type="transmembrane region" description="Helical" evidence="6">
    <location>
        <begin position="265"/>
        <end position="282"/>
    </location>
</feature>
<evidence type="ECO:0000313" key="9">
    <source>
        <dbReference type="Proteomes" id="UP000078561"/>
    </source>
</evidence>
<dbReference type="OrthoDB" id="440553at2759"/>
<dbReference type="GO" id="GO:0022857">
    <property type="term" value="F:transmembrane transporter activity"/>
    <property type="evidence" value="ECO:0007669"/>
    <property type="project" value="InterPro"/>
</dbReference>
<dbReference type="AlphaFoldDB" id="A0A168MCW9"/>
<gene>
    <name evidence="8" type="primary">ABSGL_03839.1 scaffold 4673</name>
</gene>
<reference evidence="8" key="1">
    <citation type="submission" date="2016-04" db="EMBL/GenBank/DDBJ databases">
        <authorList>
            <person name="Evans L.H."/>
            <person name="Alamgir A."/>
            <person name="Owens N."/>
            <person name="Weber N.D."/>
            <person name="Virtaneva K."/>
            <person name="Barbian K."/>
            <person name="Babar A."/>
            <person name="Rosenke K."/>
        </authorList>
    </citation>
    <scope>NUCLEOTIDE SEQUENCE [LARGE SCALE GENOMIC DNA]</scope>
    <source>
        <strain evidence="8">CBS 101.48</strain>
    </source>
</reference>
<keyword evidence="2" id="KW-0813">Transport</keyword>
<feature type="transmembrane region" description="Helical" evidence="6">
    <location>
        <begin position="157"/>
        <end position="175"/>
    </location>
</feature>
<dbReference type="Proteomes" id="UP000078561">
    <property type="component" value="Unassembled WGS sequence"/>
</dbReference>
<organism evidence="8">
    <name type="scientific">Absidia glauca</name>
    <name type="common">Pin mould</name>
    <dbReference type="NCBI Taxonomy" id="4829"/>
    <lineage>
        <taxon>Eukaryota</taxon>
        <taxon>Fungi</taxon>
        <taxon>Fungi incertae sedis</taxon>
        <taxon>Mucoromycota</taxon>
        <taxon>Mucoromycotina</taxon>
        <taxon>Mucoromycetes</taxon>
        <taxon>Mucorales</taxon>
        <taxon>Cunninghamellaceae</taxon>
        <taxon>Absidia</taxon>
    </lineage>
</organism>
<feature type="transmembrane region" description="Helical" evidence="6">
    <location>
        <begin position="187"/>
        <end position="206"/>
    </location>
</feature>
<evidence type="ECO:0000256" key="3">
    <source>
        <dbReference type="ARBA" id="ARBA00022692"/>
    </source>
</evidence>
<evidence type="ECO:0000256" key="4">
    <source>
        <dbReference type="ARBA" id="ARBA00022989"/>
    </source>
</evidence>
<keyword evidence="4 6" id="KW-1133">Transmembrane helix</keyword>
<comment type="subcellular location">
    <subcellularLocation>
        <location evidence="1">Membrane</location>
        <topology evidence="1">Multi-pass membrane protein</topology>
    </subcellularLocation>
</comment>
<feature type="domain" description="Major facilitator superfamily (MFS) profile" evidence="7">
    <location>
        <begin position="1"/>
        <end position="422"/>
    </location>
</feature>
<evidence type="ECO:0000256" key="6">
    <source>
        <dbReference type="SAM" id="Phobius"/>
    </source>
</evidence>
<keyword evidence="5 6" id="KW-0472">Membrane</keyword>
<evidence type="ECO:0000256" key="2">
    <source>
        <dbReference type="ARBA" id="ARBA00022448"/>
    </source>
</evidence>
<dbReference type="SUPFAM" id="SSF103473">
    <property type="entry name" value="MFS general substrate transporter"/>
    <property type="match status" value="1"/>
</dbReference>
<sequence>MSTTTEIDTSRLSSITILEPSTMQEKGQAQRLGLFLWKKWLNPINNTDPSNFSPTTKNVILIADLRHHLCNVYPSIFNIQSEFQASDLLMNATSRRQVYLISFFIAIIGNLGCALAINMGMFLALRAIAAIGSSSVMSLGAGTIADVFVPKERGRRMAFYTAAPLLGPALGPVVGGALNQTFGWRSNFWFVTICTAVVWIAMIFFLPETSRLTPQMDNKKKRWANPLAALALYKYMVFFSVNTIFTRTYSQQYAMSSTNTGLCYLPMACGTVIGALVGGQWSDRMYNKQLAKSDGEPVPEMRLGGIVFYAGIFLQCAAFIAYGWCVQANAFWGYGLVCLFFAGIGLMVPYVTLGTYMVDCFRAKGASVTACNNLARYGLAGVASLFASQIQTAIGNGILFTVCGCLLLLVSINLVIVKRYGAQWRDARSSKD</sequence>
<feature type="transmembrane region" description="Helical" evidence="6">
    <location>
        <begin position="98"/>
        <end position="117"/>
    </location>
</feature>
<dbReference type="Pfam" id="PF07690">
    <property type="entry name" value="MFS_1"/>
    <property type="match status" value="1"/>
</dbReference>
<dbReference type="OMA" id="WLGWRAN"/>
<feature type="transmembrane region" description="Helical" evidence="6">
    <location>
        <begin position="227"/>
        <end position="245"/>
    </location>
</feature>
<feature type="transmembrane region" description="Helical" evidence="6">
    <location>
        <begin position="397"/>
        <end position="417"/>
    </location>
</feature>
<protein>
    <recommendedName>
        <fullName evidence="7">Major facilitator superfamily (MFS) profile domain-containing protein</fullName>
    </recommendedName>
</protein>
<dbReference type="InParanoid" id="A0A168MCW9"/>
<accession>A0A168MCW9</accession>
<name>A0A168MCW9_ABSGL</name>
<evidence type="ECO:0000259" key="7">
    <source>
        <dbReference type="PROSITE" id="PS50850"/>
    </source>
</evidence>
<dbReference type="InterPro" id="IPR011701">
    <property type="entry name" value="MFS"/>
</dbReference>
<evidence type="ECO:0000256" key="5">
    <source>
        <dbReference type="ARBA" id="ARBA00023136"/>
    </source>
</evidence>
<dbReference type="PANTHER" id="PTHR23502:SF51">
    <property type="entry name" value="QUINIDINE RESISTANCE PROTEIN 1-RELATED"/>
    <property type="match status" value="1"/>
</dbReference>
<keyword evidence="3 6" id="KW-0812">Transmembrane</keyword>
<feature type="transmembrane region" description="Helical" evidence="6">
    <location>
        <begin position="330"/>
        <end position="353"/>
    </location>
</feature>
<keyword evidence="9" id="KW-1185">Reference proteome</keyword>
<dbReference type="STRING" id="4829.A0A168MCW9"/>
<feature type="transmembrane region" description="Helical" evidence="6">
    <location>
        <begin position="374"/>
        <end position="391"/>
    </location>
</feature>
<proteinExistence type="predicted"/>
<evidence type="ECO:0000313" key="8">
    <source>
        <dbReference type="EMBL" id="SAL98310.1"/>
    </source>
</evidence>
<dbReference type="InterPro" id="IPR020846">
    <property type="entry name" value="MFS_dom"/>
</dbReference>
<evidence type="ECO:0000256" key="1">
    <source>
        <dbReference type="ARBA" id="ARBA00004141"/>
    </source>
</evidence>
<dbReference type="PROSITE" id="PS50850">
    <property type="entry name" value="MFS"/>
    <property type="match status" value="1"/>
</dbReference>